<organism evidence="2 3">
    <name type="scientific">Vespula maculifrons</name>
    <name type="common">Eastern yellow jacket</name>
    <name type="synonym">Wasp</name>
    <dbReference type="NCBI Taxonomy" id="7453"/>
    <lineage>
        <taxon>Eukaryota</taxon>
        <taxon>Metazoa</taxon>
        <taxon>Ecdysozoa</taxon>
        <taxon>Arthropoda</taxon>
        <taxon>Hexapoda</taxon>
        <taxon>Insecta</taxon>
        <taxon>Pterygota</taxon>
        <taxon>Neoptera</taxon>
        <taxon>Endopterygota</taxon>
        <taxon>Hymenoptera</taxon>
        <taxon>Apocrita</taxon>
        <taxon>Aculeata</taxon>
        <taxon>Vespoidea</taxon>
        <taxon>Vespidae</taxon>
        <taxon>Vespinae</taxon>
        <taxon>Vespula</taxon>
    </lineage>
</organism>
<gene>
    <name evidence="2" type="ORF">V1477_010040</name>
</gene>
<dbReference type="AlphaFoldDB" id="A0ABD2CBH2"/>
<reference evidence="2 3" key="1">
    <citation type="journal article" date="2024" name="Ann. Entomol. Soc. Am.">
        <title>Genomic analyses of the southern and eastern yellowjacket wasps (Hymenoptera: Vespidae) reveal evolutionary signatures of social life.</title>
        <authorList>
            <person name="Catto M.A."/>
            <person name="Caine P.B."/>
            <person name="Orr S.E."/>
            <person name="Hunt B.G."/>
            <person name="Goodisman M.A.D."/>
        </authorList>
    </citation>
    <scope>NUCLEOTIDE SEQUENCE [LARGE SCALE GENOMIC DNA]</scope>
    <source>
        <strain evidence="2">232</strain>
        <tissue evidence="2">Head and thorax</tissue>
    </source>
</reference>
<feature type="region of interest" description="Disordered" evidence="1">
    <location>
        <begin position="40"/>
        <end position="62"/>
    </location>
</feature>
<accession>A0ABD2CBH2</accession>
<evidence type="ECO:0000313" key="2">
    <source>
        <dbReference type="EMBL" id="KAL2742411.1"/>
    </source>
</evidence>
<sequence>MQGQGLRHLDFYCLTLSFRLKTKYILELCTNVYDSVNDRLRKGKKKKKKKEKEMERKKEEVEEQEEDVRKVLMSYHEEDTTRRQVIKRSMGLSRAEGTLLFLEK</sequence>
<feature type="compositionally biased region" description="Basic residues" evidence="1">
    <location>
        <begin position="41"/>
        <end position="50"/>
    </location>
</feature>
<proteinExistence type="predicted"/>
<comment type="caution">
    <text evidence="2">The sequence shown here is derived from an EMBL/GenBank/DDBJ whole genome shotgun (WGS) entry which is preliminary data.</text>
</comment>
<dbReference type="Proteomes" id="UP001607303">
    <property type="component" value="Unassembled WGS sequence"/>
</dbReference>
<name>A0ABD2CBH2_VESMC</name>
<evidence type="ECO:0000313" key="3">
    <source>
        <dbReference type="Proteomes" id="UP001607303"/>
    </source>
</evidence>
<protein>
    <submittedName>
        <fullName evidence="2">Uncharacterized protein</fullName>
    </submittedName>
</protein>
<keyword evidence="3" id="KW-1185">Reference proteome</keyword>
<dbReference type="EMBL" id="JAYRBN010000058">
    <property type="protein sequence ID" value="KAL2742411.1"/>
    <property type="molecule type" value="Genomic_DNA"/>
</dbReference>
<evidence type="ECO:0000256" key="1">
    <source>
        <dbReference type="SAM" id="MobiDB-lite"/>
    </source>
</evidence>
<feature type="compositionally biased region" description="Basic and acidic residues" evidence="1">
    <location>
        <begin position="51"/>
        <end position="60"/>
    </location>
</feature>